<evidence type="ECO:0000256" key="4">
    <source>
        <dbReference type="ARBA" id="ARBA00022452"/>
    </source>
</evidence>
<keyword evidence="11" id="KW-0732">Signal</keyword>
<gene>
    <name evidence="13" type="ORF">OHT75_06480</name>
</gene>
<evidence type="ECO:0000313" key="14">
    <source>
        <dbReference type="Proteomes" id="UP001163714"/>
    </source>
</evidence>
<dbReference type="PANTHER" id="PTHR30329">
    <property type="entry name" value="STATOR ELEMENT OF FLAGELLAR MOTOR COMPLEX"/>
    <property type="match status" value="1"/>
</dbReference>
<dbReference type="Proteomes" id="UP001163714">
    <property type="component" value="Unassembled WGS sequence"/>
</dbReference>
<feature type="signal peptide" evidence="11">
    <location>
        <begin position="1"/>
        <end position="24"/>
    </location>
</feature>
<comment type="caution">
    <text evidence="13">The sequence shown here is derived from an EMBL/GenBank/DDBJ whole genome shotgun (WGS) entry which is preliminary data.</text>
</comment>
<accession>A0ABT3I8F1</accession>
<dbReference type="InterPro" id="IPR006664">
    <property type="entry name" value="OMP_bac"/>
</dbReference>
<evidence type="ECO:0000256" key="8">
    <source>
        <dbReference type="ARBA" id="ARBA00023136"/>
    </source>
</evidence>
<evidence type="ECO:0000256" key="5">
    <source>
        <dbReference type="ARBA" id="ARBA00022692"/>
    </source>
</evidence>
<keyword evidence="9" id="KW-0998">Cell outer membrane</keyword>
<dbReference type="PROSITE" id="PS51123">
    <property type="entry name" value="OMPA_2"/>
    <property type="match status" value="1"/>
</dbReference>
<keyword evidence="8 10" id="KW-0472">Membrane</keyword>
<dbReference type="SUPFAM" id="SSF56925">
    <property type="entry name" value="OMPA-like"/>
    <property type="match status" value="1"/>
</dbReference>
<dbReference type="RefSeq" id="WP_264725676.1">
    <property type="nucleotide sequence ID" value="NZ_JAPDMX010000012.1"/>
</dbReference>
<keyword evidence="4" id="KW-1134">Transmembrane beta strand</keyword>
<proteinExistence type="inferred from homology"/>
<comment type="subcellular location">
    <subcellularLocation>
        <location evidence="1">Cell outer membrane</location>
        <topology evidence="1">Multi-pass membrane protein</topology>
    </subcellularLocation>
</comment>
<dbReference type="InterPro" id="IPR000498">
    <property type="entry name" value="OmpA-like_TM_dom"/>
</dbReference>
<evidence type="ECO:0000256" key="10">
    <source>
        <dbReference type="PROSITE-ProRule" id="PRU00473"/>
    </source>
</evidence>
<feature type="chain" id="PRO_5046979777" evidence="11">
    <location>
        <begin position="25"/>
        <end position="362"/>
    </location>
</feature>
<reference evidence="13" key="1">
    <citation type="submission" date="2022-10" db="EMBL/GenBank/DDBJ databases">
        <title>Shewanella flava sp. nov, isolated from the estuary of the Fenhe River into the Yellow River.</title>
        <authorList>
            <person name="Li Y."/>
        </authorList>
    </citation>
    <scope>NUCLEOTIDE SEQUENCE</scope>
    <source>
        <strain evidence="13">FYR11-62</strain>
    </source>
</reference>
<dbReference type="Gene3D" id="2.40.160.20">
    <property type="match status" value="1"/>
</dbReference>
<dbReference type="InterPro" id="IPR036737">
    <property type="entry name" value="OmpA-like_sf"/>
</dbReference>
<dbReference type="Pfam" id="PF00691">
    <property type="entry name" value="OmpA"/>
    <property type="match status" value="1"/>
</dbReference>
<organism evidence="13 14">
    <name type="scientific">Shewanella subflava</name>
    <dbReference type="NCBI Taxonomy" id="2986476"/>
    <lineage>
        <taxon>Bacteria</taxon>
        <taxon>Pseudomonadati</taxon>
        <taxon>Pseudomonadota</taxon>
        <taxon>Gammaproteobacteria</taxon>
        <taxon>Alteromonadales</taxon>
        <taxon>Shewanellaceae</taxon>
        <taxon>Shewanella</taxon>
    </lineage>
</organism>
<sequence>MFDRYLCIILSSLSVLMLTSAVKAEEIMTSSTTTDNSIYIGAKAGWMHYQNACEDWNTACDGNDTAYGFYTGYQFTQHFALEAAYLDLGQAVATYPQTGLEETYVGAMTSWELAALGRFSLSENWDIFAKLGTVAWQGENQGPYSTRSDSGWAPMAGLGFEYHWSPAWTVRAEYQYINQLGSEQIGGSNGHLTTLGVHYRFGQRAVVYNSAKTVNVADSSKTAAVASVLPASPSETQIEPLKKVILFTFDSSALRNENELEEVLTQLHKYPNATILIKGYTDSIGAHDYNQKLSMSRALTISDYLIKKGVQQHRIKLIALGESSPVSPNNEPLKRYLNRRVELEIPALVISETDKTNQDITE</sequence>
<evidence type="ECO:0000313" key="13">
    <source>
        <dbReference type="EMBL" id="MCW3172118.1"/>
    </source>
</evidence>
<evidence type="ECO:0000256" key="3">
    <source>
        <dbReference type="ARBA" id="ARBA00022448"/>
    </source>
</evidence>
<evidence type="ECO:0000256" key="1">
    <source>
        <dbReference type="ARBA" id="ARBA00004571"/>
    </source>
</evidence>
<keyword evidence="6" id="KW-0406">Ion transport</keyword>
<dbReference type="InterPro" id="IPR006665">
    <property type="entry name" value="OmpA-like"/>
</dbReference>
<name>A0ABT3I8F1_9GAMM</name>
<evidence type="ECO:0000256" key="9">
    <source>
        <dbReference type="ARBA" id="ARBA00023237"/>
    </source>
</evidence>
<evidence type="ECO:0000256" key="6">
    <source>
        <dbReference type="ARBA" id="ARBA00023065"/>
    </source>
</evidence>
<dbReference type="SUPFAM" id="SSF103088">
    <property type="entry name" value="OmpA-like"/>
    <property type="match status" value="1"/>
</dbReference>
<keyword evidence="7" id="KW-0626">Porin</keyword>
<dbReference type="EMBL" id="JAPDMX010000012">
    <property type="protein sequence ID" value="MCW3172118.1"/>
    <property type="molecule type" value="Genomic_DNA"/>
</dbReference>
<dbReference type="CDD" id="cd07185">
    <property type="entry name" value="OmpA_C-like"/>
    <property type="match status" value="1"/>
</dbReference>
<dbReference type="PRINTS" id="PR01021">
    <property type="entry name" value="OMPADOMAIN"/>
</dbReference>
<dbReference type="InterPro" id="IPR011250">
    <property type="entry name" value="OMP/PagP_B-barrel"/>
</dbReference>
<evidence type="ECO:0000256" key="7">
    <source>
        <dbReference type="ARBA" id="ARBA00023114"/>
    </source>
</evidence>
<evidence type="ECO:0000259" key="12">
    <source>
        <dbReference type="PROSITE" id="PS51123"/>
    </source>
</evidence>
<keyword evidence="14" id="KW-1185">Reference proteome</keyword>
<dbReference type="Gene3D" id="3.30.1330.60">
    <property type="entry name" value="OmpA-like domain"/>
    <property type="match status" value="1"/>
</dbReference>
<feature type="domain" description="OmpA-like" evidence="12">
    <location>
        <begin position="234"/>
        <end position="349"/>
    </location>
</feature>
<dbReference type="InterPro" id="IPR050330">
    <property type="entry name" value="Bact_OuterMem_StrucFunc"/>
</dbReference>
<protein>
    <submittedName>
        <fullName evidence="13">OmpA family protein</fullName>
    </submittedName>
</protein>
<evidence type="ECO:0000256" key="11">
    <source>
        <dbReference type="SAM" id="SignalP"/>
    </source>
</evidence>
<keyword evidence="3" id="KW-0813">Transport</keyword>
<comment type="similarity">
    <text evidence="2">Belongs to the outer membrane OOP (TC 1.B.6) superfamily. OmpA family.</text>
</comment>
<dbReference type="PANTHER" id="PTHR30329:SF21">
    <property type="entry name" value="LIPOPROTEIN YIAD-RELATED"/>
    <property type="match status" value="1"/>
</dbReference>
<evidence type="ECO:0000256" key="2">
    <source>
        <dbReference type="ARBA" id="ARBA00005710"/>
    </source>
</evidence>
<keyword evidence="5" id="KW-0812">Transmembrane</keyword>
<dbReference type="Pfam" id="PF01389">
    <property type="entry name" value="OmpA_membrane"/>
    <property type="match status" value="1"/>
</dbReference>